<accession>R0KRE7</accession>
<dbReference type="Proteomes" id="UP000016927">
    <property type="component" value="Unassembled WGS sequence"/>
</dbReference>
<evidence type="ECO:0000313" key="2">
    <source>
        <dbReference type="Proteomes" id="UP000016927"/>
    </source>
</evidence>
<reference evidence="1 2" key="1">
    <citation type="journal article" date="2013" name="BMC Genomics">
        <title>Comparative genomics of parasitic silkworm microsporidia reveal an association between genome expansion and host adaptation.</title>
        <authorList>
            <person name="Pan G."/>
            <person name="Xu J."/>
            <person name="Li T."/>
            <person name="Xia Q."/>
            <person name="Liu S.L."/>
            <person name="Zhang G."/>
            <person name="Li S."/>
            <person name="Li C."/>
            <person name="Liu H."/>
            <person name="Yang L."/>
            <person name="Liu T."/>
            <person name="Zhang X."/>
            <person name="Wu Z."/>
            <person name="Fan W."/>
            <person name="Dang X."/>
            <person name="Xiang H."/>
            <person name="Tao M."/>
            <person name="Li Y."/>
            <person name="Hu J."/>
            <person name="Li Z."/>
            <person name="Lin L."/>
            <person name="Luo J."/>
            <person name="Geng L."/>
            <person name="Wang L."/>
            <person name="Long M."/>
            <person name="Wan Y."/>
            <person name="He N."/>
            <person name="Zhang Z."/>
            <person name="Lu C."/>
            <person name="Keeling P.J."/>
            <person name="Wang J."/>
            <person name="Xiang Z."/>
            <person name="Zhou Z."/>
        </authorList>
    </citation>
    <scope>NUCLEOTIDE SEQUENCE [LARGE SCALE GENOMIC DNA]</scope>
    <source>
        <strain evidence="2">CQ1 / CVCC 102059</strain>
    </source>
</reference>
<dbReference type="EMBL" id="KB909274">
    <property type="protein sequence ID" value="EOB12782.1"/>
    <property type="molecule type" value="Genomic_DNA"/>
</dbReference>
<gene>
    <name evidence="1" type="ORF">NBO_366g0005</name>
</gene>
<name>R0KRE7_NOSB1</name>
<proteinExistence type="predicted"/>
<protein>
    <submittedName>
        <fullName evidence="1">Uncharacterized protein</fullName>
    </submittedName>
</protein>
<keyword evidence="2" id="KW-1185">Reference proteome</keyword>
<organism evidence="1 2">
    <name type="scientific">Nosema bombycis (strain CQ1 / CVCC 102059)</name>
    <name type="common">Microsporidian parasite</name>
    <name type="synonym">Pebrine of silkworm</name>
    <dbReference type="NCBI Taxonomy" id="578461"/>
    <lineage>
        <taxon>Eukaryota</taxon>
        <taxon>Fungi</taxon>
        <taxon>Fungi incertae sedis</taxon>
        <taxon>Microsporidia</taxon>
        <taxon>Nosematidae</taxon>
        <taxon>Nosema</taxon>
    </lineage>
</organism>
<dbReference type="HOGENOM" id="CLU_2386747_0_0_1"/>
<evidence type="ECO:0000313" key="1">
    <source>
        <dbReference type="EMBL" id="EOB12782.1"/>
    </source>
</evidence>
<sequence length="94" mass="10473">MKGCPTTIKNLNKKLKLKNTNCVGNYFYFLLKSSILLDSIFKKFLGPTSSTCADQSKNIQMTKEKELKKDNENMVEGGLLSDVKTLVIAANPNL</sequence>
<dbReference type="VEuPathDB" id="MicrosporidiaDB:NBO_366g0005"/>
<dbReference type="AlphaFoldDB" id="R0KRE7"/>